<keyword evidence="8" id="KW-1185">Reference proteome</keyword>
<keyword evidence="3 6" id="KW-1133">Transmembrane helix</keyword>
<sequence>MIRCCLFRLIYEMQQHGTNVANVDGQGLCERHVDQMLRYTERDKTPETANDVCCASAFHLKYAIAISPAPFPVGMPDNNNNASPDGTASTNTHSNVETSSREGSETTLMRVEAVVADRQSVSAEGIILRQDGGEQPESASVATKPGPSPSHGDTEQSIPRCRYNEKENCKIINYFCVISFSNECGRDELYAHSTVELTKSNIRLTDSQERTWREKSKRVLKDIKYCIREITVEPCLFTFMLCTALSSLAVQNMHLEKSCRVNLQYSDEICDRIRDRNTTGLEKELNNVQSSVAKVVAWKFPLQTAIPAIMVLFIGAWSDKTKKRKICILFPFTGEIIANIGLLFATYYFNELSLTATALIEALPAAFTGSYIIIFMGMYSFMADRTTIENRTFRLGVVTICVSLGTPTGTALSGILLRVLGYYGENYNAISDYSGNNKFKEKLKEIFKLVAETAMVAVRPRAFGLRTQIFSVILLYIIMVGPLYGDSQVSYLYAIRKFNLSEVEFSIYGAINTILGLIGTFFCITVLSKKLDVQDSIIGVLAGVSRIAACMVFAFAPNREWYYLAPLFNIFSHTGLTAVRAIATKSVPTEEVAKLSSLMGVTEAIAPSIYMPTSSFIYVSTIETFPGAFYMFDAALTVFALGLFTLIYILVKRRKEVTVTNPGRKEEFARTNEVSNF</sequence>
<feature type="transmembrane region" description="Helical" evidence="6">
    <location>
        <begin position="505"/>
        <end position="524"/>
    </location>
</feature>
<evidence type="ECO:0000256" key="4">
    <source>
        <dbReference type="ARBA" id="ARBA00023136"/>
    </source>
</evidence>
<comment type="subcellular location">
    <subcellularLocation>
        <location evidence="1">Membrane</location>
        <topology evidence="1">Multi-pass membrane protein</topology>
    </subcellularLocation>
</comment>
<feature type="transmembrane region" description="Helical" evidence="6">
    <location>
        <begin position="469"/>
        <end position="485"/>
    </location>
</feature>
<feature type="region of interest" description="Disordered" evidence="5">
    <location>
        <begin position="75"/>
        <end position="107"/>
    </location>
</feature>
<dbReference type="OrthoDB" id="3026777at2759"/>
<protein>
    <submittedName>
        <fullName evidence="7">(apollo) hypothetical protein</fullName>
    </submittedName>
</protein>
<feature type="transmembrane region" description="Helical" evidence="6">
    <location>
        <begin position="329"/>
        <end position="350"/>
    </location>
</feature>
<evidence type="ECO:0000313" key="7">
    <source>
        <dbReference type="EMBL" id="CAG5049221.1"/>
    </source>
</evidence>
<feature type="transmembrane region" description="Helical" evidence="6">
    <location>
        <begin position="536"/>
        <end position="555"/>
    </location>
</feature>
<accession>A0A8S3Y1D5</accession>
<evidence type="ECO:0000256" key="6">
    <source>
        <dbReference type="SAM" id="Phobius"/>
    </source>
</evidence>
<keyword evidence="4 6" id="KW-0472">Membrane</keyword>
<dbReference type="PANTHER" id="PTHR23507:SF1">
    <property type="entry name" value="FI18259P1-RELATED"/>
    <property type="match status" value="1"/>
</dbReference>
<comment type="caution">
    <text evidence="7">The sequence shown here is derived from an EMBL/GenBank/DDBJ whole genome shotgun (WGS) entry which is preliminary data.</text>
</comment>
<dbReference type="EMBL" id="CAJQZP010001468">
    <property type="protein sequence ID" value="CAG5049221.1"/>
    <property type="molecule type" value="Genomic_DNA"/>
</dbReference>
<evidence type="ECO:0000256" key="1">
    <source>
        <dbReference type="ARBA" id="ARBA00004141"/>
    </source>
</evidence>
<dbReference type="GO" id="GO:0022857">
    <property type="term" value="F:transmembrane transporter activity"/>
    <property type="evidence" value="ECO:0007669"/>
    <property type="project" value="TreeGrafter"/>
</dbReference>
<dbReference type="PANTHER" id="PTHR23507">
    <property type="entry name" value="ZGC:174356"/>
    <property type="match status" value="1"/>
</dbReference>
<name>A0A8S3Y1D5_PARAO</name>
<reference evidence="7" key="1">
    <citation type="submission" date="2021-04" db="EMBL/GenBank/DDBJ databases">
        <authorList>
            <person name="Tunstrom K."/>
        </authorList>
    </citation>
    <scope>NUCLEOTIDE SEQUENCE</scope>
</reference>
<evidence type="ECO:0000256" key="3">
    <source>
        <dbReference type="ARBA" id="ARBA00022989"/>
    </source>
</evidence>
<dbReference type="AlphaFoldDB" id="A0A8S3Y1D5"/>
<gene>
    <name evidence="7" type="ORF">PAPOLLO_LOCUS24442</name>
</gene>
<evidence type="ECO:0000256" key="5">
    <source>
        <dbReference type="SAM" id="MobiDB-lite"/>
    </source>
</evidence>
<dbReference type="GO" id="GO:0016020">
    <property type="term" value="C:membrane"/>
    <property type="evidence" value="ECO:0007669"/>
    <property type="project" value="UniProtKB-SubCell"/>
</dbReference>
<feature type="compositionally biased region" description="Polar residues" evidence="5">
    <location>
        <begin position="77"/>
        <end position="98"/>
    </location>
</feature>
<evidence type="ECO:0000313" key="8">
    <source>
        <dbReference type="Proteomes" id="UP000691718"/>
    </source>
</evidence>
<feature type="transmembrane region" description="Helical" evidence="6">
    <location>
        <begin position="362"/>
        <end position="381"/>
    </location>
</feature>
<feature type="transmembrane region" description="Helical" evidence="6">
    <location>
        <begin position="628"/>
        <end position="651"/>
    </location>
</feature>
<keyword evidence="2 6" id="KW-0812">Transmembrane</keyword>
<organism evidence="7 8">
    <name type="scientific">Parnassius apollo</name>
    <name type="common">Apollo butterfly</name>
    <name type="synonym">Papilio apollo</name>
    <dbReference type="NCBI Taxonomy" id="110799"/>
    <lineage>
        <taxon>Eukaryota</taxon>
        <taxon>Metazoa</taxon>
        <taxon>Ecdysozoa</taxon>
        <taxon>Arthropoda</taxon>
        <taxon>Hexapoda</taxon>
        <taxon>Insecta</taxon>
        <taxon>Pterygota</taxon>
        <taxon>Neoptera</taxon>
        <taxon>Endopterygota</taxon>
        <taxon>Lepidoptera</taxon>
        <taxon>Glossata</taxon>
        <taxon>Ditrysia</taxon>
        <taxon>Papilionoidea</taxon>
        <taxon>Papilionidae</taxon>
        <taxon>Parnassiinae</taxon>
        <taxon>Parnassini</taxon>
        <taxon>Parnassius</taxon>
        <taxon>Parnassius</taxon>
    </lineage>
</organism>
<feature type="transmembrane region" description="Helical" evidence="6">
    <location>
        <begin position="296"/>
        <end position="317"/>
    </location>
</feature>
<evidence type="ECO:0000256" key="2">
    <source>
        <dbReference type="ARBA" id="ARBA00022692"/>
    </source>
</evidence>
<dbReference type="Proteomes" id="UP000691718">
    <property type="component" value="Unassembled WGS sequence"/>
</dbReference>
<proteinExistence type="predicted"/>
<feature type="transmembrane region" description="Helical" evidence="6">
    <location>
        <begin position="561"/>
        <end position="583"/>
    </location>
</feature>
<feature type="region of interest" description="Disordered" evidence="5">
    <location>
        <begin position="129"/>
        <end position="159"/>
    </location>
</feature>